<dbReference type="Gene3D" id="1.25.40.620">
    <property type="match status" value="1"/>
</dbReference>
<dbReference type="GO" id="GO:0030288">
    <property type="term" value="C:outer membrane-bounded periplasmic space"/>
    <property type="evidence" value="ECO:0007669"/>
    <property type="project" value="TreeGrafter"/>
</dbReference>
<dbReference type="InterPro" id="IPR008629">
    <property type="entry name" value="GUN4-like"/>
</dbReference>
<evidence type="ECO:0000259" key="1">
    <source>
        <dbReference type="Pfam" id="PF05419"/>
    </source>
</evidence>
<comment type="caution">
    <text evidence="2">The sequence shown here is derived from an EMBL/GenBank/DDBJ whole genome shotgun (WGS) entry which is preliminary data.</text>
</comment>
<reference evidence="2 3" key="1">
    <citation type="journal article" date="2019" name="Genome Biol. Evol.">
        <title>Day and night: Metabolic profiles and evolutionary relationships of six axenic non-marine cyanobacteria.</title>
        <authorList>
            <person name="Will S.E."/>
            <person name="Henke P."/>
            <person name="Boedeker C."/>
            <person name="Huang S."/>
            <person name="Brinkmann H."/>
            <person name="Rohde M."/>
            <person name="Jarek M."/>
            <person name="Friedl T."/>
            <person name="Seufert S."/>
            <person name="Schumacher M."/>
            <person name="Overmann J."/>
            <person name="Neumann-Schaal M."/>
            <person name="Petersen J."/>
        </authorList>
    </citation>
    <scope>NUCLEOTIDE SEQUENCE [LARGE SCALE GENOMIC DNA]</scope>
    <source>
        <strain evidence="2 3">SAG 1403-4b</strain>
    </source>
</reference>
<evidence type="ECO:0000313" key="3">
    <source>
        <dbReference type="Proteomes" id="UP000276103"/>
    </source>
</evidence>
<dbReference type="Gene3D" id="1.10.10.1770">
    <property type="entry name" value="Gun4-like"/>
    <property type="match status" value="1"/>
</dbReference>
<dbReference type="AlphaFoldDB" id="A0A3S1BXV7"/>
<organism evidence="2 3">
    <name type="scientific">Trichormus variabilis SAG 1403-4b</name>
    <dbReference type="NCBI Taxonomy" id="447716"/>
    <lineage>
        <taxon>Bacteria</taxon>
        <taxon>Bacillati</taxon>
        <taxon>Cyanobacteriota</taxon>
        <taxon>Cyanophyceae</taxon>
        <taxon>Nostocales</taxon>
        <taxon>Nostocaceae</taxon>
        <taxon>Trichormus</taxon>
    </lineage>
</organism>
<keyword evidence="3" id="KW-1185">Reference proteome</keyword>
<accession>A0A3S1BXV7</accession>
<dbReference type="GO" id="GO:0046906">
    <property type="term" value="F:tetrapyrrole binding"/>
    <property type="evidence" value="ECO:0007669"/>
    <property type="project" value="TreeGrafter"/>
</dbReference>
<dbReference type="PANTHER" id="PTHR34800">
    <property type="entry name" value="TETRAPYRROLE-BINDING PROTEIN, CHLOROPLASTIC"/>
    <property type="match status" value="1"/>
</dbReference>
<dbReference type="EMBL" id="RSCM01000020">
    <property type="protein sequence ID" value="RUS93192.1"/>
    <property type="molecule type" value="Genomic_DNA"/>
</dbReference>
<dbReference type="Pfam" id="PF05419">
    <property type="entry name" value="GUN4"/>
    <property type="match status" value="1"/>
</dbReference>
<dbReference type="InterPro" id="IPR037215">
    <property type="entry name" value="GUN4-like_sf"/>
</dbReference>
<dbReference type="RefSeq" id="WP_127056314.1">
    <property type="nucleotide sequence ID" value="NZ_RSCM01000020.1"/>
</dbReference>
<protein>
    <recommendedName>
        <fullName evidence="1">GUN4-like domain-containing protein</fullName>
    </recommendedName>
</protein>
<feature type="domain" description="GUN4-like" evidence="1">
    <location>
        <begin position="90"/>
        <end position="230"/>
    </location>
</feature>
<gene>
    <name evidence="2" type="ORF">DSM107003_45080</name>
</gene>
<dbReference type="OrthoDB" id="437733at2"/>
<evidence type="ECO:0000313" key="2">
    <source>
        <dbReference type="EMBL" id="RUS93192.1"/>
    </source>
</evidence>
<dbReference type="SUPFAM" id="SSF140869">
    <property type="entry name" value="GUN4-like"/>
    <property type="match status" value="1"/>
</dbReference>
<dbReference type="Proteomes" id="UP000276103">
    <property type="component" value="Unassembled WGS sequence"/>
</dbReference>
<dbReference type="PANTHER" id="PTHR34800:SF1">
    <property type="entry name" value="TETRAPYRROLE-BINDING PROTEIN, CHLOROPLASTIC"/>
    <property type="match status" value="1"/>
</dbReference>
<sequence>MVRQDRDRFQPKAETVSAILLSGLEKIQRCLLSMAMGWGKMGIRLVICALNDSNPNIEQTAVDLLRHRSEPEVQRAIWNYLNLPQPSTLLDYETLQRCLAAAQWQSADEITCAIILAMAERQGSWLREVDIPKLVVADLGIVDQLWRFYSSDRFGFTVQAQIWQTCEQEECSKIDYSTLDITYCFGKRVGWKVQYYRERDYSDKYDFERNAKIPYDLTAPVGNLPSTFALGGGENHLEFEPGDTESTMGFYAPSYSYYTWSKDALFGHDFLRQFFPIIEMLRDRRNQN</sequence>
<dbReference type="CDD" id="cd16383">
    <property type="entry name" value="GUN4"/>
    <property type="match status" value="1"/>
</dbReference>
<name>A0A3S1BXV7_ANAVA</name>
<proteinExistence type="predicted"/>